<dbReference type="RefSeq" id="XP_043157661.1">
    <property type="nucleotide sequence ID" value="XM_043301726.1"/>
</dbReference>
<dbReference type="GeneID" id="67004424"/>
<sequence length="134" mass="14672">MSGPIQSDAVYRLTPKSASGLRLELSNGDPGNGTQAQGWSEMHDHAFYNQVWLLTKDPQGWWRFVNLRSGSRSIASQSLRAAGEVETDNSDLKLASLDLAGSSSANGTKIQGWATLDNDHQKWFITDAGSGYWK</sequence>
<evidence type="ECO:0008006" key="3">
    <source>
        <dbReference type="Google" id="ProtNLM"/>
    </source>
</evidence>
<dbReference type="InterPro" id="IPR035992">
    <property type="entry name" value="Ricin_B-like_lectins"/>
</dbReference>
<evidence type="ECO:0000313" key="1">
    <source>
        <dbReference type="EMBL" id="GIJ86915.1"/>
    </source>
</evidence>
<dbReference type="AlphaFoldDB" id="A0A9P3B9X9"/>
<protein>
    <recommendedName>
        <fullName evidence="3">Ricin B lectin domain-containing protein</fullName>
    </recommendedName>
</protein>
<keyword evidence="2" id="KW-1185">Reference proteome</keyword>
<reference evidence="1 2" key="1">
    <citation type="submission" date="2018-10" db="EMBL/GenBank/DDBJ databases">
        <title>Pan-genome distribution and transcriptional activeness of fungal secondary metabolism genes in Aspergillus section Fumigati.</title>
        <authorList>
            <person name="Takahashi H."/>
            <person name="Umemura M."/>
            <person name="Ninomiya A."/>
            <person name="Kusuya Y."/>
            <person name="Urayama S."/>
            <person name="Shimizu M."/>
            <person name="Watanabe A."/>
            <person name="Kamei K."/>
            <person name="Yaguchi T."/>
            <person name="Hagiwara D."/>
        </authorList>
    </citation>
    <scope>NUCLEOTIDE SEQUENCE [LARGE SCALE GENOMIC DNA]</scope>
    <source>
        <strain evidence="1 2">IFM 55266</strain>
    </source>
</reference>
<dbReference type="Gene3D" id="2.80.10.50">
    <property type="match status" value="2"/>
</dbReference>
<dbReference type="SUPFAM" id="SSF50370">
    <property type="entry name" value="Ricin B-like lectins"/>
    <property type="match status" value="1"/>
</dbReference>
<gene>
    <name evidence="1" type="ORF">Asppvi_005813</name>
</gene>
<comment type="caution">
    <text evidence="1">The sequence shown here is derived from an EMBL/GenBank/DDBJ whole genome shotgun (WGS) entry which is preliminary data.</text>
</comment>
<accession>A0A9P3B9X9</accession>
<name>A0A9P3B9X9_9EURO</name>
<dbReference type="Proteomes" id="UP001043456">
    <property type="component" value="Unassembled WGS sequence"/>
</dbReference>
<dbReference type="EMBL" id="BHVY01000004">
    <property type="protein sequence ID" value="GIJ86915.1"/>
    <property type="molecule type" value="Genomic_DNA"/>
</dbReference>
<proteinExistence type="predicted"/>
<evidence type="ECO:0000313" key="2">
    <source>
        <dbReference type="Proteomes" id="UP001043456"/>
    </source>
</evidence>
<organism evidence="1 2">
    <name type="scientific">Aspergillus pseudoviridinutans</name>
    <dbReference type="NCBI Taxonomy" id="1517512"/>
    <lineage>
        <taxon>Eukaryota</taxon>
        <taxon>Fungi</taxon>
        <taxon>Dikarya</taxon>
        <taxon>Ascomycota</taxon>
        <taxon>Pezizomycotina</taxon>
        <taxon>Eurotiomycetes</taxon>
        <taxon>Eurotiomycetidae</taxon>
        <taxon>Eurotiales</taxon>
        <taxon>Aspergillaceae</taxon>
        <taxon>Aspergillus</taxon>
        <taxon>Aspergillus subgen. Fumigati</taxon>
    </lineage>
</organism>